<accession>A0A315ZGA3</accession>
<gene>
    <name evidence="5" type="ORF">BC781_101519</name>
</gene>
<dbReference type="Gene3D" id="3.40.50.2300">
    <property type="match status" value="1"/>
</dbReference>
<keyword evidence="3" id="KW-0175">Coiled coil</keyword>
<dbReference type="InterPro" id="IPR001789">
    <property type="entry name" value="Sig_transdc_resp-reg_receiver"/>
</dbReference>
<dbReference type="GO" id="GO:0000160">
    <property type="term" value="P:phosphorelay signal transduction system"/>
    <property type="evidence" value="ECO:0007669"/>
    <property type="project" value="InterPro"/>
</dbReference>
<dbReference type="InterPro" id="IPR001932">
    <property type="entry name" value="PPM-type_phosphatase-like_dom"/>
</dbReference>
<dbReference type="Proteomes" id="UP000245535">
    <property type="component" value="Unassembled WGS sequence"/>
</dbReference>
<keyword evidence="2" id="KW-0597">Phosphoprotein</keyword>
<evidence type="ECO:0000313" key="5">
    <source>
        <dbReference type="EMBL" id="PWJ44169.1"/>
    </source>
</evidence>
<dbReference type="PROSITE" id="PS50110">
    <property type="entry name" value="RESPONSE_REGULATORY"/>
    <property type="match status" value="1"/>
</dbReference>
<protein>
    <submittedName>
        <fullName evidence="5">Serine phosphatase RsbU (Regulator of sigma subunit)</fullName>
    </submittedName>
</protein>
<dbReference type="PANTHER" id="PTHR43156:SF9">
    <property type="entry name" value="HAMP DOMAIN-CONTAINING PROTEIN"/>
    <property type="match status" value="1"/>
</dbReference>
<dbReference type="GO" id="GO:0016791">
    <property type="term" value="F:phosphatase activity"/>
    <property type="evidence" value="ECO:0007669"/>
    <property type="project" value="TreeGrafter"/>
</dbReference>
<dbReference type="EMBL" id="QGDO01000001">
    <property type="protein sequence ID" value="PWJ44169.1"/>
    <property type="molecule type" value="Genomic_DNA"/>
</dbReference>
<dbReference type="Pfam" id="PF00072">
    <property type="entry name" value="Response_reg"/>
    <property type="match status" value="1"/>
</dbReference>
<dbReference type="InterPro" id="IPR052016">
    <property type="entry name" value="Bact_Sigma-Reg"/>
</dbReference>
<keyword evidence="1" id="KW-0378">Hydrolase</keyword>
<feature type="coiled-coil region" evidence="3">
    <location>
        <begin position="134"/>
        <end position="193"/>
    </location>
</feature>
<proteinExistence type="predicted"/>
<dbReference type="OrthoDB" id="9763484at2"/>
<evidence type="ECO:0000256" key="3">
    <source>
        <dbReference type="SAM" id="Coils"/>
    </source>
</evidence>
<organism evidence="5 6">
    <name type="scientific">Sediminitomix flava</name>
    <dbReference type="NCBI Taxonomy" id="379075"/>
    <lineage>
        <taxon>Bacteria</taxon>
        <taxon>Pseudomonadati</taxon>
        <taxon>Bacteroidota</taxon>
        <taxon>Cytophagia</taxon>
        <taxon>Cytophagales</taxon>
        <taxon>Flammeovirgaceae</taxon>
        <taxon>Sediminitomix</taxon>
    </lineage>
</organism>
<sequence length="462" mass="52341">MRKRAILCVDDERIILTGLKKQLKLVLGDDFIVETAESGDEGLEVHAELLEDGYDIPVVISDYIMPGMKGDEFLKNIYDQKAETISILLTGQADTDAVGNAVNEANLYRYIPKPWEPEDVQLTVKEAIQKYDAALQIESQNAELTELNEGLEKKVEARTEELQTVNEELQSLNEELTQTLETVSDQKDELEIKSKKILDSIQYAQRIQKAVLPSKSLLTDSFSKHFIFFQPRDIVSGDFYWCRTIENRIYICVADCTGHGVPGAFMSMLGIAHLNQIDSSYKGNAAQCLDELRDYVKTSLGQTGELGEQQDGMDMAFCIIDTDTKIIQYAGAYNPIFIMREKGQPIPEISNRTQFYEQDDLVLIRVKGNPQPIGVYPKETPFANVEIKIEENDLIYLISDGFVDQVGGDKGKKFMSPKLRKLLFECHNLSMQEKHDLIKKTFNDWKGNYEQVDDVTALGFQL</sequence>
<dbReference type="SMART" id="SM00331">
    <property type="entry name" value="PP2C_SIG"/>
    <property type="match status" value="1"/>
</dbReference>
<dbReference type="PANTHER" id="PTHR43156">
    <property type="entry name" value="STAGE II SPORULATION PROTEIN E-RELATED"/>
    <property type="match status" value="1"/>
</dbReference>
<dbReference type="InterPro" id="IPR036457">
    <property type="entry name" value="PPM-type-like_dom_sf"/>
</dbReference>
<keyword evidence="6" id="KW-1185">Reference proteome</keyword>
<dbReference type="InterPro" id="IPR011006">
    <property type="entry name" value="CheY-like_superfamily"/>
</dbReference>
<reference evidence="5 6" key="1">
    <citation type="submission" date="2018-03" db="EMBL/GenBank/DDBJ databases">
        <title>Genomic Encyclopedia of Archaeal and Bacterial Type Strains, Phase II (KMG-II): from individual species to whole genera.</title>
        <authorList>
            <person name="Goeker M."/>
        </authorList>
    </citation>
    <scope>NUCLEOTIDE SEQUENCE [LARGE SCALE GENOMIC DNA]</scope>
    <source>
        <strain evidence="5 6">DSM 28229</strain>
    </source>
</reference>
<comment type="caution">
    <text evidence="5">The sequence shown here is derived from an EMBL/GenBank/DDBJ whole genome shotgun (WGS) entry which is preliminary data.</text>
</comment>
<evidence type="ECO:0000259" key="4">
    <source>
        <dbReference type="PROSITE" id="PS50110"/>
    </source>
</evidence>
<dbReference type="AlphaFoldDB" id="A0A315ZGA3"/>
<feature type="modified residue" description="4-aspartylphosphate" evidence="2">
    <location>
        <position position="62"/>
    </location>
</feature>
<evidence type="ECO:0000313" key="6">
    <source>
        <dbReference type="Proteomes" id="UP000245535"/>
    </source>
</evidence>
<dbReference type="SUPFAM" id="SSF52172">
    <property type="entry name" value="CheY-like"/>
    <property type="match status" value="1"/>
</dbReference>
<evidence type="ECO:0000256" key="1">
    <source>
        <dbReference type="ARBA" id="ARBA00022801"/>
    </source>
</evidence>
<dbReference type="SMART" id="SM00448">
    <property type="entry name" value="REC"/>
    <property type="match status" value="1"/>
</dbReference>
<name>A0A315ZGA3_SEDFL</name>
<dbReference type="Gene3D" id="3.60.40.10">
    <property type="entry name" value="PPM-type phosphatase domain"/>
    <property type="match status" value="1"/>
</dbReference>
<dbReference type="Pfam" id="PF07228">
    <property type="entry name" value="SpoIIE"/>
    <property type="match status" value="1"/>
</dbReference>
<feature type="domain" description="Response regulatory" evidence="4">
    <location>
        <begin position="5"/>
        <end position="128"/>
    </location>
</feature>
<evidence type="ECO:0000256" key="2">
    <source>
        <dbReference type="PROSITE-ProRule" id="PRU00169"/>
    </source>
</evidence>
<dbReference type="CDD" id="cd17569">
    <property type="entry name" value="REC_HupR-like"/>
    <property type="match status" value="1"/>
</dbReference>
<dbReference type="RefSeq" id="WP_109615681.1">
    <property type="nucleotide sequence ID" value="NZ_QGDO01000001.1"/>
</dbReference>